<feature type="non-terminal residue" evidence="3">
    <location>
        <position position="1"/>
    </location>
</feature>
<dbReference type="AlphaFoldDB" id="A0A6A4KIK0"/>
<sequence length="526" mass="59366">MCTYTIHAEMSGFTSSKSWGEELRSLVEDTGSRYNADTVGVPTPAFETEMPGFPTGEAEEGESESFKDHVKGFAKAWGEMVFELGKGCKDIVVQNYLTEDSYAVRKLRGPVAKVSGRLRYLNEYLPEDRDPFHAWSVIILVFFLAFAVLNVNNGHDSSVPRAKKVYIHPPSATRILLPDGRHMAYREQGVPRDRARYSLIAPHGFLSSRLAGIPGVKESLLEEFGVRLITYDLPGFGESDHHPKRNLNTSALDMVDLANAAGVNDKFWVLGFSSGAMHAWAALKYIPSRIAGAAMFAPMVNPYESSMTKEEMSGTWEMWVPRRKLMYNLARRFPTLLGYFYSQTFLSGKHGQIDKWLSLSLGNKDKALTEKTEFQEFWHRDVEESIRHSSTQPFIEEAVLLVSSWGFKLADLQVQKKCPGKGIFPWLKFMYSQAECELTGFLGPVHIWQGMDDLVVPSSMIDYVARVLPSAIVHRFPDEGHFSYFFFCDECHRQILSTLFRSPQGPLASTNQPQPEVDEHTVSARK</sequence>
<dbReference type="EMBL" id="QEFC01003472">
    <property type="protein sequence ID" value="KAE9447896.1"/>
    <property type="molecule type" value="Genomic_DNA"/>
</dbReference>
<gene>
    <name evidence="3" type="ORF">C3L33_20193</name>
</gene>
<dbReference type="InterPro" id="IPR029058">
    <property type="entry name" value="AB_hydrolase_fold"/>
</dbReference>
<evidence type="ECO:0000313" key="3">
    <source>
        <dbReference type="EMBL" id="KAE9447896.1"/>
    </source>
</evidence>
<dbReference type="InterPro" id="IPR000073">
    <property type="entry name" value="AB_hydrolase_1"/>
</dbReference>
<evidence type="ECO:0000259" key="2">
    <source>
        <dbReference type="Pfam" id="PF00561"/>
    </source>
</evidence>
<dbReference type="PANTHER" id="PTHR45763:SF8">
    <property type="entry name" value="ALPHA_BETA-HYDROLASES SUPERFAMILY PROTEIN"/>
    <property type="match status" value="1"/>
</dbReference>
<evidence type="ECO:0000313" key="4">
    <source>
        <dbReference type="Proteomes" id="UP000428333"/>
    </source>
</evidence>
<dbReference type="Gene3D" id="3.40.50.1820">
    <property type="entry name" value="alpha/beta hydrolase"/>
    <property type="match status" value="1"/>
</dbReference>
<feature type="compositionally biased region" description="Basic and acidic residues" evidence="1">
    <location>
        <begin position="517"/>
        <end position="526"/>
    </location>
</feature>
<accession>A0A6A4KIK0</accession>
<reference evidence="3 4" key="1">
    <citation type="journal article" date="2019" name="Genome Biol. Evol.">
        <title>The Rhododendron genome and chromosomal organization provide insight into shared whole-genome duplications across the heath family (Ericaceae).</title>
        <authorList>
            <person name="Soza V.L."/>
            <person name="Lindsley D."/>
            <person name="Waalkes A."/>
            <person name="Ramage E."/>
            <person name="Patwardhan R.P."/>
            <person name="Burton J.N."/>
            <person name="Adey A."/>
            <person name="Kumar A."/>
            <person name="Qiu R."/>
            <person name="Shendure J."/>
            <person name="Hall B."/>
        </authorList>
    </citation>
    <scope>NUCLEOTIDE SEQUENCE [LARGE SCALE GENOMIC DNA]</scope>
    <source>
        <strain evidence="3">RSF 1966-606</strain>
    </source>
</reference>
<dbReference type="OrthoDB" id="294702at2759"/>
<dbReference type="GO" id="GO:0016787">
    <property type="term" value="F:hydrolase activity"/>
    <property type="evidence" value="ECO:0007669"/>
    <property type="project" value="UniProtKB-ARBA"/>
</dbReference>
<feature type="region of interest" description="Disordered" evidence="1">
    <location>
        <begin position="506"/>
        <end position="526"/>
    </location>
</feature>
<dbReference type="SUPFAM" id="SSF53474">
    <property type="entry name" value="alpha/beta-Hydrolases"/>
    <property type="match status" value="1"/>
</dbReference>
<keyword evidence="4" id="KW-1185">Reference proteome</keyword>
<evidence type="ECO:0000256" key="1">
    <source>
        <dbReference type="SAM" id="MobiDB-lite"/>
    </source>
</evidence>
<dbReference type="PANTHER" id="PTHR45763">
    <property type="entry name" value="HYDROLASE, ALPHA/BETA FOLD FAMILY PROTEIN, EXPRESSED-RELATED"/>
    <property type="match status" value="1"/>
</dbReference>
<protein>
    <recommendedName>
        <fullName evidence="2">AB hydrolase-1 domain-containing protein</fullName>
    </recommendedName>
</protein>
<feature type="domain" description="AB hydrolase-1" evidence="2">
    <location>
        <begin position="199"/>
        <end position="486"/>
    </location>
</feature>
<name>A0A6A4KIK0_9ERIC</name>
<dbReference type="Pfam" id="PF00561">
    <property type="entry name" value="Abhydrolase_1"/>
    <property type="match status" value="1"/>
</dbReference>
<dbReference type="Proteomes" id="UP000428333">
    <property type="component" value="Linkage Group LG12"/>
</dbReference>
<comment type="caution">
    <text evidence="3">The sequence shown here is derived from an EMBL/GenBank/DDBJ whole genome shotgun (WGS) entry which is preliminary data.</text>
</comment>
<proteinExistence type="predicted"/>
<organism evidence="3 4">
    <name type="scientific">Rhododendron williamsianum</name>
    <dbReference type="NCBI Taxonomy" id="262921"/>
    <lineage>
        <taxon>Eukaryota</taxon>
        <taxon>Viridiplantae</taxon>
        <taxon>Streptophyta</taxon>
        <taxon>Embryophyta</taxon>
        <taxon>Tracheophyta</taxon>
        <taxon>Spermatophyta</taxon>
        <taxon>Magnoliopsida</taxon>
        <taxon>eudicotyledons</taxon>
        <taxon>Gunneridae</taxon>
        <taxon>Pentapetalae</taxon>
        <taxon>asterids</taxon>
        <taxon>Ericales</taxon>
        <taxon>Ericaceae</taxon>
        <taxon>Ericoideae</taxon>
        <taxon>Rhodoreae</taxon>
        <taxon>Rhododendron</taxon>
    </lineage>
</organism>